<dbReference type="PANTHER" id="PTHR11934">
    <property type="entry name" value="RIBOSE-5-PHOSPHATE ISOMERASE"/>
    <property type="match status" value="1"/>
</dbReference>
<comment type="pathway">
    <text evidence="2">Carbohydrate degradation; pentose phosphate pathway; D-ribose 5-phosphate from D-ribulose 5-phosphate (non-oxidative stage): step 1/1.</text>
</comment>
<dbReference type="InterPro" id="IPR020672">
    <property type="entry name" value="Ribose5P_isomerase_typA_subgr"/>
</dbReference>
<evidence type="ECO:0000256" key="5">
    <source>
        <dbReference type="ARBA" id="ARBA00019150"/>
    </source>
</evidence>
<comment type="similarity">
    <text evidence="3">Belongs to the ribose 5-phosphate isomerase family.</text>
</comment>
<keyword evidence="10" id="KW-1185">Reference proteome</keyword>
<dbReference type="InterPro" id="IPR004788">
    <property type="entry name" value="Ribose5P_isomerase_type_A"/>
</dbReference>
<dbReference type="OrthoDB" id="1555531at2759"/>
<dbReference type="EC" id="5.3.1.6" evidence="4"/>
<dbReference type="AlphaFoldDB" id="A0A899FTM7"/>
<evidence type="ECO:0000256" key="8">
    <source>
        <dbReference type="ARBA" id="ARBA00032273"/>
    </source>
</evidence>
<dbReference type="PANTHER" id="PTHR11934:SF0">
    <property type="entry name" value="RIBOSE-5-PHOSPHATE ISOMERASE"/>
    <property type="match status" value="1"/>
</dbReference>
<dbReference type="GO" id="GO:0004751">
    <property type="term" value="F:ribose-5-phosphate isomerase activity"/>
    <property type="evidence" value="ECO:0007669"/>
    <property type="project" value="UniProtKB-EC"/>
</dbReference>
<sequence length="249" mass="27591">MTGYESKVEKSFNTQIEDIKRQAAYKAVDDWFSEELKVIGIGSGTTVAYAIERIAQKDIRDIVFVPTGFQSRQLILDFGLYLGDVDVYSTVDIIFDGADEVDRNLNCIKGGGACLFQEKLIASSAKKKVIIADYRKRSHILGEKWHQGIPVEVIPIACSRVINCLIRLGSSKPTLRLSTKYKAGPIITDHGNFIIDAPFGKIEDPTVLEKDIKMIIGVVEVGLFVNIADVVYFGNEDQTVISCYKGCKS</sequence>
<protein>
    <recommendedName>
        <fullName evidence="5">Ribose-5-phosphate isomerase</fullName>
        <ecNumber evidence="4">5.3.1.6</ecNumber>
    </recommendedName>
    <alternativeName>
        <fullName evidence="8">D-ribose-5-phosphate ketol-isomerase</fullName>
    </alternativeName>
    <alternativeName>
        <fullName evidence="7">Phosphoriboisomerase</fullName>
    </alternativeName>
</protein>
<dbReference type="SUPFAM" id="SSF100950">
    <property type="entry name" value="NagB/RpiA/CoA transferase-like"/>
    <property type="match status" value="1"/>
</dbReference>
<dbReference type="Pfam" id="PF06026">
    <property type="entry name" value="Rib_5-P_isom_A"/>
    <property type="match status" value="1"/>
</dbReference>
<dbReference type="CDD" id="cd01398">
    <property type="entry name" value="RPI_A"/>
    <property type="match status" value="1"/>
</dbReference>
<evidence type="ECO:0000256" key="3">
    <source>
        <dbReference type="ARBA" id="ARBA00008088"/>
    </source>
</evidence>
<dbReference type="Gene3D" id="3.30.70.260">
    <property type="match status" value="1"/>
</dbReference>
<dbReference type="SUPFAM" id="SSF75445">
    <property type="entry name" value="D-ribose-5-phosphate isomerase (RpiA), lid domain"/>
    <property type="match status" value="1"/>
</dbReference>
<accession>A0A899FTM7</accession>
<dbReference type="FunFam" id="3.30.70.260:FF:000018">
    <property type="entry name" value="Ribose-5-phosphate isomerase A"/>
    <property type="match status" value="1"/>
</dbReference>
<evidence type="ECO:0000256" key="4">
    <source>
        <dbReference type="ARBA" id="ARBA00011959"/>
    </source>
</evidence>
<evidence type="ECO:0000256" key="7">
    <source>
        <dbReference type="ARBA" id="ARBA00029734"/>
    </source>
</evidence>
<dbReference type="GO" id="GO:0005737">
    <property type="term" value="C:cytoplasm"/>
    <property type="evidence" value="ECO:0007669"/>
    <property type="project" value="TreeGrafter"/>
</dbReference>
<dbReference type="GO" id="GO:0006014">
    <property type="term" value="P:D-ribose metabolic process"/>
    <property type="evidence" value="ECO:0007669"/>
    <property type="project" value="TreeGrafter"/>
</dbReference>
<evidence type="ECO:0000256" key="6">
    <source>
        <dbReference type="ARBA" id="ARBA00023235"/>
    </source>
</evidence>
<comment type="catalytic activity">
    <reaction evidence="1">
        <text>aldehydo-D-ribose 5-phosphate = D-ribulose 5-phosphate</text>
        <dbReference type="Rhea" id="RHEA:14657"/>
        <dbReference type="ChEBI" id="CHEBI:58121"/>
        <dbReference type="ChEBI" id="CHEBI:58273"/>
        <dbReference type="EC" id="5.3.1.6"/>
    </reaction>
</comment>
<dbReference type="NCBIfam" id="TIGR00021">
    <property type="entry name" value="rpiA"/>
    <property type="match status" value="1"/>
</dbReference>
<evidence type="ECO:0000313" key="10">
    <source>
        <dbReference type="Proteomes" id="UP000663699"/>
    </source>
</evidence>
<dbReference type="FunFam" id="3.40.50.1360:FF:000014">
    <property type="entry name" value="Ribose 5-phosphate isomerase"/>
    <property type="match status" value="1"/>
</dbReference>
<dbReference type="HAMAP" id="MF_00170">
    <property type="entry name" value="Rib_5P_isom_A"/>
    <property type="match status" value="1"/>
</dbReference>
<dbReference type="Gene3D" id="3.40.50.1360">
    <property type="match status" value="1"/>
</dbReference>
<dbReference type="Proteomes" id="UP000663699">
    <property type="component" value="Chromosome 5"/>
</dbReference>
<dbReference type="UniPathway" id="UPA00115">
    <property type="reaction ID" value="UER00412"/>
</dbReference>
<evidence type="ECO:0000313" key="9">
    <source>
        <dbReference type="EMBL" id="QSL65131.1"/>
    </source>
</evidence>
<gene>
    <name evidence="9" type="ORF">MERGE_002436</name>
</gene>
<dbReference type="NCBIfam" id="NF001924">
    <property type="entry name" value="PRK00702.1"/>
    <property type="match status" value="1"/>
</dbReference>
<dbReference type="EMBL" id="CP054536">
    <property type="protein sequence ID" value="QSL65131.1"/>
    <property type="molecule type" value="Genomic_DNA"/>
</dbReference>
<dbReference type="InterPro" id="IPR037171">
    <property type="entry name" value="NagB/RpiA_transferase-like"/>
</dbReference>
<evidence type="ECO:0000256" key="2">
    <source>
        <dbReference type="ARBA" id="ARBA00004988"/>
    </source>
</evidence>
<dbReference type="GO" id="GO:0009052">
    <property type="term" value="P:pentose-phosphate shunt, non-oxidative branch"/>
    <property type="evidence" value="ECO:0007669"/>
    <property type="project" value="InterPro"/>
</dbReference>
<proteinExistence type="inferred from homology"/>
<organism evidence="9 10">
    <name type="scientific">Pneumocystis wakefieldiae</name>
    <dbReference type="NCBI Taxonomy" id="38082"/>
    <lineage>
        <taxon>Eukaryota</taxon>
        <taxon>Fungi</taxon>
        <taxon>Dikarya</taxon>
        <taxon>Ascomycota</taxon>
        <taxon>Taphrinomycotina</taxon>
        <taxon>Pneumocystomycetes</taxon>
        <taxon>Pneumocystaceae</taxon>
        <taxon>Pneumocystis</taxon>
    </lineage>
</organism>
<reference evidence="9" key="1">
    <citation type="submission" date="2020-06" db="EMBL/GenBank/DDBJ databases">
        <title>Genomes of multiple members of Pneumocystis genus reveal paths to human pathogen Pneumocystis jirovecii.</title>
        <authorList>
            <person name="Cisse O.H."/>
            <person name="Ma L."/>
            <person name="Dekker J."/>
            <person name="Khil P."/>
            <person name="Jo J."/>
            <person name="Brenchley J."/>
            <person name="Blair R."/>
            <person name="Pahar B."/>
            <person name="Chabe M."/>
            <person name="Van Rompay K.A."/>
            <person name="Keesler R."/>
            <person name="Sukura A."/>
            <person name="Hirsch V."/>
            <person name="Kutty G."/>
            <person name="Liu Y."/>
            <person name="Peng L."/>
            <person name="Chen J."/>
            <person name="Song J."/>
            <person name="Weissenbacher-Lang C."/>
            <person name="Xu J."/>
            <person name="Upham N.S."/>
            <person name="Stajich J.E."/>
            <person name="Cuomo C.A."/>
            <person name="Cushion M.T."/>
            <person name="Kovacs J.A."/>
        </authorList>
    </citation>
    <scope>NUCLEOTIDE SEQUENCE</scope>
    <source>
        <strain evidence="9">2A</strain>
    </source>
</reference>
<evidence type="ECO:0000256" key="1">
    <source>
        <dbReference type="ARBA" id="ARBA00001713"/>
    </source>
</evidence>
<keyword evidence="6" id="KW-0413">Isomerase</keyword>
<name>A0A899FTM7_9ASCO</name>